<comment type="caution">
    <text evidence="1">The sequence shown here is derived from an EMBL/GenBank/DDBJ whole genome shotgun (WGS) entry which is preliminary data.</text>
</comment>
<accession>X1IDI0</accession>
<dbReference type="EMBL" id="BARU01022334">
    <property type="protein sequence ID" value="GAH55638.1"/>
    <property type="molecule type" value="Genomic_DNA"/>
</dbReference>
<gene>
    <name evidence="1" type="ORF">S03H2_36406</name>
</gene>
<dbReference type="AlphaFoldDB" id="X1IDI0"/>
<organism evidence="1">
    <name type="scientific">marine sediment metagenome</name>
    <dbReference type="NCBI Taxonomy" id="412755"/>
    <lineage>
        <taxon>unclassified sequences</taxon>
        <taxon>metagenomes</taxon>
        <taxon>ecological metagenomes</taxon>
    </lineage>
</organism>
<sequence length="240" mass="26909">MKSPLDNELWGIDSPNFEILYTSGTDFGTYTWYMLIGGSVNFTFTGDTGVINQDAWSNFGSGTVTIKFYINDSFGKIGFDEVFIRKDIDMPIITINSPMNHTAFATSLFINLTIDEDNLDKVWYSINNTLIDITVNDNDNVTQLIDLFIWNSLPQGDFNVELFANDTLGNINNFITLPLSKDTIGPNIDVIRPTEDQKVGRNAPLFELLISDENGVNLRWYTIGWGGTPRGFTDLNGTID</sequence>
<name>X1IDI0_9ZZZZ</name>
<reference evidence="1" key="1">
    <citation type="journal article" date="2014" name="Front. Microbiol.">
        <title>High frequency of phylogenetically diverse reductive dehalogenase-homologous genes in deep subseafloor sedimentary metagenomes.</title>
        <authorList>
            <person name="Kawai M."/>
            <person name="Futagami T."/>
            <person name="Toyoda A."/>
            <person name="Takaki Y."/>
            <person name="Nishi S."/>
            <person name="Hori S."/>
            <person name="Arai W."/>
            <person name="Tsubouchi T."/>
            <person name="Morono Y."/>
            <person name="Uchiyama I."/>
            <person name="Ito T."/>
            <person name="Fujiyama A."/>
            <person name="Inagaki F."/>
            <person name="Takami H."/>
        </authorList>
    </citation>
    <scope>NUCLEOTIDE SEQUENCE</scope>
    <source>
        <strain evidence="1">Expedition CK06-06</strain>
    </source>
</reference>
<protein>
    <submittedName>
        <fullName evidence="1">Uncharacterized protein</fullName>
    </submittedName>
</protein>
<proteinExistence type="predicted"/>
<evidence type="ECO:0000313" key="1">
    <source>
        <dbReference type="EMBL" id="GAH55638.1"/>
    </source>
</evidence>
<feature type="non-terminal residue" evidence="1">
    <location>
        <position position="240"/>
    </location>
</feature>